<keyword evidence="7" id="KW-1185">Reference proteome</keyword>
<evidence type="ECO:0000256" key="4">
    <source>
        <dbReference type="RuleBase" id="RU000363"/>
    </source>
</evidence>
<dbReference type="OrthoDB" id="6251714at2759"/>
<dbReference type="InterPro" id="IPR002347">
    <property type="entry name" value="SDR_fam"/>
</dbReference>
<feature type="domain" description="Ketoreductase" evidence="5">
    <location>
        <begin position="8"/>
        <end position="185"/>
    </location>
</feature>
<reference evidence="6" key="1">
    <citation type="submission" date="2022-07" db="EMBL/GenBank/DDBJ databases">
        <title>Phylogenomic reconstructions and comparative analyses of Kickxellomycotina fungi.</title>
        <authorList>
            <person name="Reynolds N.K."/>
            <person name="Stajich J.E."/>
            <person name="Barry K."/>
            <person name="Grigoriev I.V."/>
            <person name="Crous P."/>
            <person name="Smith M.E."/>
        </authorList>
    </citation>
    <scope>NUCLEOTIDE SEQUENCE</scope>
    <source>
        <strain evidence="6">NBRC 32514</strain>
    </source>
</reference>
<accession>A0A9W7XR35</accession>
<dbReference type="GO" id="GO:0016616">
    <property type="term" value="F:oxidoreductase activity, acting on the CH-OH group of donors, NAD or NADP as acceptor"/>
    <property type="evidence" value="ECO:0007669"/>
    <property type="project" value="UniProtKB-ARBA"/>
</dbReference>
<dbReference type="Pfam" id="PF00106">
    <property type="entry name" value="adh_short"/>
    <property type="match status" value="1"/>
</dbReference>
<name>A0A9W7XR35_9FUNG</name>
<evidence type="ECO:0000313" key="7">
    <source>
        <dbReference type="Proteomes" id="UP001149813"/>
    </source>
</evidence>
<dbReference type="PANTHER" id="PTHR42901">
    <property type="entry name" value="ALCOHOL DEHYDROGENASE"/>
    <property type="match status" value="1"/>
</dbReference>
<dbReference type="PIRSF" id="PIRSF000126">
    <property type="entry name" value="11-beta-HSD1"/>
    <property type="match status" value="1"/>
</dbReference>
<organism evidence="6 7">
    <name type="scientific">Coemansia erecta</name>
    <dbReference type="NCBI Taxonomy" id="147472"/>
    <lineage>
        <taxon>Eukaryota</taxon>
        <taxon>Fungi</taxon>
        <taxon>Fungi incertae sedis</taxon>
        <taxon>Zoopagomycota</taxon>
        <taxon>Kickxellomycotina</taxon>
        <taxon>Kickxellomycetes</taxon>
        <taxon>Kickxellales</taxon>
        <taxon>Kickxellaceae</taxon>
        <taxon>Coemansia</taxon>
    </lineage>
</organism>
<comment type="similarity">
    <text evidence="1 4">Belongs to the short-chain dehydrogenases/reductases (SDR) family.</text>
</comment>
<evidence type="ECO:0000256" key="1">
    <source>
        <dbReference type="ARBA" id="ARBA00006484"/>
    </source>
</evidence>
<dbReference type="PROSITE" id="PS00061">
    <property type="entry name" value="ADH_SHORT"/>
    <property type="match status" value="1"/>
</dbReference>
<evidence type="ECO:0000259" key="5">
    <source>
        <dbReference type="SMART" id="SM00822"/>
    </source>
</evidence>
<evidence type="ECO:0000256" key="2">
    <source>
        <dbReference type="ARBA" id="ARBA00022857"/>
    </source>
</evidence>
<comment type="caution">
    <text evidence="6">The sequence shown here is derived from an EMBL/GenBank/DDBJ whole genome shotgun (WGS) entry which is preliminary data.</text>
</comment>
<dbReference type="InterPro" id="IPR057326">
    <property type="entry name" value="KR_dom"/>
</dbReference>
<evidence type="ECO:0000313" key="6">
    <source>
        <dbReference type="EMBL" id="KAJ1719116.1"/>
    </source>
</evidence>
<dbReference type="SUPFAM" id="SSF51735">
    <property type="entry name" value="NAD(P)-binding Rossmann-fold domains"/>
    <property type="match status" value="1"/>
</dbReference>
<dbReference type="FunFam" id="3.40.50.720:FF:000047">
    <property type="entry name" value="NADP-dependent L-serine/L-allo-threonine dehydrogenase"/>
    <property type="match status" value="1"/>
</dbReference>
<dbReference type="InterPro" id="IPR036291">
    <property type="entry name" value="NAD(P)-bd_dom_sf"/>
</dbReference>
<dbReference type="PRINTS" id="PR00080">
    <property type="entry name" value="SDRFAMILY"/>
</dbReference>
<keyword evidence="3" id="KW-0560">Oxidoreductase</keyword>
<proteinExistence type="inferred from homology"/>
<sequence length="259" mass="26958">MFGRLLGKNVLITGASSGIGEACAYQFAAAGANVILTARRGDKLASVQSKIQESWPKVLVHTASLDVRSSSAVDSLISSIPSPLSSIDILVNNAGLALGVDPVSSLTDSAIDQMLDTNVKGLLYVTRAVLRGMKQRGSGHIIMMGSIAGLVGYPGGSVYCASKGAVRAITEALRAETIGVPVKVTEIKPGMVETEFSVVRFGGDQERADAVYKGIEPMTAEDVAETVVFAASRHPRCVVADVVMLANGQASATLAHRSE</sequence>
<dbReference type="EMBL" id="JANBOJ010000485">
    <property type="protein sequence ID" value="KAJ1719116.1"/>
    <property type="molecule type" value="Genomic_DNA"/>
</dbReference>
<dbReference type="Proteomes" id="UP001149813">
    <property type="component" value="Unassembled WGS sequence"/>
</dbReference>
<dbReference type="Gene3D" id="3.40.50.720">
    <property type="entry name" value="NAD(P)-binding Rossmann-like Domain"/>
    <property type="match status" value="1"/>
</dbReference>
<dbReference type="InterPro" id="IPR020904">
    <property type="entry name" value="Sc_DH/Rdtase_CS"/>
</dbReference>
<dbReference type="PANTHER" id="PTHR42901:SF1">
    <property type="entry name" value="ALCOHOL DEHYDROGENASE"/>
    <property type="match status" value="1"/>
</dbReference>
<keyword evidence="2" id="KW-0521">NADP</keyword>
<dbReference type="PRINTS" id="PR00081">
    <property type="entry name" value="GDHRDH"/>
</dbReference>
<dbReference type="SMART" id="SM00822">
    <property type="entry name" value="PKS_KR"/>
    <property type="match status" value="1"/>
</dbReference>
<protein>
    <recommendedName>
        <fullName evidence="5">Ketoreductase domain-containing protein</fullName>
    </recommendedName>
</protein>
<dbReference type="AlphaFoldDB" id="A0A9W7XR35"/>
<evidence type="ECO:0000256" key="3">
    <source>
        <dbReference type="ARBA" id="ARBA00023002"/>
    </source>
</evidence>
<gene>
    <name evidence="6" type="ORF">LPJ53_006055</name>
</gene>